<dbReference type="EMBL" id="SRLO01000288">
    <property type="protein sequence ID" value="TNN62647.1"/>
    <property type="molecule type" value="Genomic_DNA"/>
</dbReference>
<reference evidence="1 2" key="1">
    <citation type="submission" date="2019-03" db="EMBL/GenBank/DDBJ databases">
        <title>First draft genome of Liparis tanakae, snailfish: a comprehensive survey of snailfish specific genes.</title>
        <authorList>
            <person name="Kim W."/>
            <person name="Song I."/>
            <person name="Jeong J.-H."/>
            <person name="Kim D."/>
            <person name="Kim S."/>
            <person name="Ryu S."/>
            <person name="Song J.Y."/>
            <person name="Lee S.K."/>
        </authorList>
    </citation>
    <scope>NUCLEOTIDE SEQUENCE [LARGE SCALE GENOMIC DNA]</scope>
    <source>
        <tissue evidence="1">Muscle</tissue>
    </source>
</reference>
<accession>A0A4Z2H9S3</accession>
<dbReference type="AlphaFoldDB" id="A0A4Z2H9S3"/>
<name>A0A4Z2H9S3_9TELE</name>
<keyword evidence="2" id="KW-1185">Reference proteome</keyword>
<sequence>MMLVVLGTWKPQADHIDTTAYGDQAMMKAVQMTMEICRETWSECENRPVKLPQPSRGATDQNIAPVQMQMSDTAMSSSAGPQDVEGRAAAAAARCLGASESSSSKLFFEPLKASPTRETEPRGKAAELTLVRQKHVPQYCFIELLRPVGRTHYEHPVIPSRLHLKPRSIVVDLKPKLCEITMTEALRSRSMRTMREAAHPIELDEELGL</sequence>
<protein>
    <submittedName>
        <fullName evidence="1">Uncharacterized protein</fullName>
    </submittedName>
</protein>
<proteinExistence type="predicted"/>
<organism evidence="1 2">
    <name type="scientific">Liparis tanakae</name>
    <name type="common">Tanaka's snailfish</name>
    <dbReference type="NCBI Taxonomy" id="230148"/>
    <lineage>
        <taxon>Eukaryota</taxon>
        <taxon>Metazoa</taxon>
        <taxon>Chordata</taxon>
        <taxon>Craniata</taxon>
        <taxon>Vertebrata</taxon>
        <taxon>Euteleostomi</taxon>
        <taxon>Actinopterygii</taxon>
        <taxon>Neopterygii</taxon>
        <taxon>Teleostei</taxon>
        <taxon>Neoteleostei</taxon>
        <taxon>Acanthomorphata</taxon>
        <taxon>Eupercaria</taxon>
        <taxon>Perciformes</taxon>
        <taxon>Cottioidei</taxon>
        <taxon>Cottales</taxon>
        <taxon>Liparidae</taxon>
        <taxon>Liparis</taxon>
    </lineage>
</organism>
<gene>
    <name evidence="1" type="ORF">EYF80_027088</name>
</gene>
<evidence type="ECO:0000313" key="2">
    <source>
        <dbReference type="Proteomes" id="UP000314294"/>
    </source>
</evidence>
<comment type="caution">
    <text evidence="1">The sequence shown here is derived from an EMBL/GenBank/DDBJ whole genome shotgun (WGS) entry which is preliminary data.</text>
</comment>
<evidence type="ECO:0000313" key="1">
    <source>
        <dbReference type="EMBL" id="TNN62647.1"/>
    </source>
</evidence>
<dbReference type="Proteomes" id="UP000314294">
    <property type="component" value="Unassembled WGS sequence"/>
</dbReference>